<protein>
    <submittedName>
        <fullName evidence="2">Transcriptional regulator</fullName>
    </submittedName>
</protein>
<dbReference type="RefSeq" id="WP_075975244.1">
    <property type="nucleotide sequence ID" value="NZ_MKQR01000013.1"/>
</dbReference>
<feature type="domain" description="QsdR TetR regulatory C-terminal" evidence="1">
    <location>
        <begin position="80"/>
        <end position="189"/>
    </location>
</feature>
<dbReference type="InterPro" id="IPR009057">
    <property type="entry name" value="Homeodomain-like_sf"/>
</dbReference>
<name>A0A1Q9LLR8_9PSEU</name>
<evidence type="ECO:0000313" key="2">
    <source>
        <dbReference type="EMBL" id="OLR92978.1"/>
    </source>
</evidence>
<dbReference type="Proteomes" id="UP000186040">
    <property type="component" value="Unassembled WGS sequence"/>
</dbReference>
<comment type="caution">
    <text evidence="2">The sequence shown here is derived from an EMBL/GenBank/DDBJ whole genome shotgun (WGS) entry which is preliminary data.</text>
</comment>
<dbReference type="EMBL" id="MKQR01000013">
    <property type="protein sequence ID" value="OLR92978.1"/>
    <property type="molecule type" value="Genomic_DNA"/>
</dbReference>
<accession>A0A1Q9LLR8</accession>
<evidence type="ECO:0000259" key="1">
    <source>
        <dbReference type="Pfam" id="PF18598"/>
    </source>
</evidence>
<dbReference type="Gene3D" id="1.10.357.10">
    <property type="entry name" value="Tetracycline Repressor, domain 2"/>
    <property type="match status" value="1"/>
</dbReference>
<organism evidence="2 3">
    <name type="scientific">Actinokineospora bangkokensis</name>
    <dbReference type="NCBI Taxonomy" id="1193682"/>
    <lineage>
        <taxon>Bacteria</taxon>
        <taxon>Bacillati</taxon>
        <taxon>Actinomycetota</taxon>
        <taxon>Actinomycetes</taxon>
        <taxon>Pseudonocardiales</taxon>
        <taxon>Pseudonocardiaceae</taxon>
        <taxon>Actinokineospora</taxon>
    </lineage>
</organism>
<proteinExistence type="predicted"/>
<dbReference type="Pfam" id="PF18598">
    <property type="entry name" value="TetR_C_36"/>
    <property type="match status" value="1"/>
</dbReference>
<evidence type="ECO:0000313" key="3">
    <source>
        <dbReference type="Proteomes" id="UP000186040"/>
    </source>
</evidence>
<sequence>MNPSAQDIVRHAARTLHRGARLDMTRLCGELGVSRATLFRRVGNREELMGAALSLMSERTLVEANLDWRREHGTGPRDAQGRLRCLGVMETYRREVAADAGLRKLMDNEPVVALRVLTDPVGQVQPVVVRAHAELFRADVEAAGLRPLVGVEDLSFAVVRLGESFLYADALAARTVDLDVATTLLDALVVGALGR</sequence>
<keyword evidence="3" id="KW-1185">Reference proteome</keyword>
<gene>
    <name evidence="2" type="ORF">BJP25_18620</name>
</gene>
<dbReference type="InterPro" id="IPR041485">
    <property type="entry name" value="TetR_C_36"/>
</dbReference>
<reference evidence="2 3" key="1">
    <citation type="submission" date="2016-10" db="EMBL/GenBank/DDBJ databases">
        <title>The Draft Genome Sequence of Actinokineospora bangkokensis 44EHWT reveals the biosynthetic pathway of antifungal compounds Thailandins with unusual extender unit butylmalonyl-CoA.</title>
        <authorList>
            <person name="Greule A."/>
            <person name="Intra B."/>
            <person name="Flemming S."/>
            <person name="Rommel M.G."/>
            <person name="Panbangred W."/>
            <person name="Bechthold A."/>
        </authorList>
    </citation>
    <scope>NUCLEOTIDE SEQUENCE [LARGE SCALE GENOMIC DNA]</scope>
    <source>
        <strain evidence="2 3">44EHW</strain>
    </source>
</reference>
<dbReference type="AlphaFoldDB" id="A0A1Q9LLR8"/>
<dbReference type="STRING" id="1193682.BJP25_18620"/>
<dbReference type="SUPFAM" id="SSF46689">
    <property type="entry name" value="Homeodomain-like"/>
    <property type="match status" value="1"/>
</dbReference>